<reference evidence="1 2" key="1">
    <citation type="journal article" date="2021" name="Hortic Res">
        <title>High-quality reference genome and annotation aids understanding of berry development for evergreen blueberry (Vaccinium darrowii).</title>
        <authorList>
            <person name="Yu J."/>
            <person name="Hulse-Kemp A.M."/>
            <person name="Babiker E."/>
            <person name="Staton M."/>
        </authorList>
    </citation>
    <scope>NUCLEOTIDE SEQUENCE [LARGE SCALE GENOMIC DNA]</scope>
    <source>
        <strain evidence="2">cv. NJ 8807/NJ 8810</strain>
        <tissue evidence="1">Young leaf</tissue>
    </source>
</reference>
<evidence type="ECO:0000313" key="1">
    <source>
        <dbReference type="EMBL" id="KAH7835820.1"/>
    </source>
</evidence>
<dbReference type="EMBL" id="CM037152">
    <property type="protein sequence ID" value="KAH7835820.1"/>
    <property type="molecule type" value="Genomic_DNA"/>
</dbReference>
<dbReference type="Proteomes" id="UP000828048">
    <property type="component" value="Chromosome 2"/>
</dbReference>
<proteinExistence type="predicted"/>
<comment type="caution">
    <text evidence="1">The sequence shown here is derived from an EMBL/GenBank/DDBJ whole genome shotgun (WGS) entry which is preliminary data.</text>
</comment>
<accession>A0ACB7X5L1</accession>
<name>A0ACB7X5L1_9ERIC</name>
<organism evidence="1 2">
    <name type="scientific">Vaccinium darrowii</name>
    <dbReference type="NCBI Taxonomy" id="229202"/>
    <lineage>
        <taxon>Eukaryota</taxon>
        <taxon>Viridiplantae</taxon>
        <taxon>Streptophyta</taxon>
        <taxon>Embryophyta</taxon>
        <taxon>Tracheophyta</taxon>
        <taxon>Spermatophyta</taxon>
        <taxon>Magnoliopsida</taxon>
        <taxon>eudicotyledons</taxon>
        <taxon>Gunneridae</taxon>
        <taxon>Pentapetalae</taxon>
        <taxon>asterids</taxon>
        <taxon>Ericales</taxon>
        <taxon>Ericaceae</taxon>
        <taxon>Vaccinioideae</taxon>
        <taxon>Vaccinieae</taxon>
        <taxon>Vaccinium</taxon>
    </lineage>
</organism>
<keyword evidence="2" id="KW-1185">Reference proteome</keyword>
<gene>
    <name evidence="1" type="ORF">Vadar_030159</name>
</gene>
<protein>
    <submittedName>
        <fullName evidence="1">Uncharacterized protein</fullName>
    </submittedName>
</protein>
<sequence length="95" mass="10783">MSSDTDFIWRIFQQTTEADRKNVSTVSLSINSMDGVAYTSNNGIHVSANYIQEYTGDVKKEFTGVLYHEMMHVWQWSRPGGFIEGIADFVRLKAG</sequence>
<evidence type="ECO:0000313" key="2">
    <source>
        <dbReference type="Proteomes" id="UP000828048"/>
    </source>
</evidence>